<accession>A0A1I6G3Q2</accession>
<organism evidence="3 4">
    <name type="scientific">Robiginitalea myxolifaciens</name>
    <dbReference type="NCBI Taxonomy" id="400055"/>
    <lineage>
        <taxon>Bacteria</taxon>
        <taxon>Pseudomonadati</taxon>
        <taxon>Bacteroidota</taxon>
        <taxon>Flavobacteriia</taxon>
        <taxon>Flavobacteriales</taxon>
        <taxon>Flavobacteriaceae</taxon>
        <taxon>Robiginitalea</taxon>
    </lineage>
</organism>
<keyword evidence="2" id="KW-0472">Membrane</keyword>
<keyword evidence="2" id="KW-1133">Transmembrane helix</keyword>
<proteinExistence type="predicted"/>
<keyword evidence="2" id="KW-0812">Transmembrane</keyword>
<dbReference type="AlphaFoldDB" id="A0A1I6G3Q2"/>
<protein>
    <submittedName>
        <fullName evidence="3">Uncharacterized protein</fullName>
    </submittedName>
</protein>
<dbReference type="RefSeq" id="WP_092981449.1">
    <property type="nucleotide sequence ID" value="NZ_FOYQ01000001.1"/>
</dbReference>
<keyword evidence="4" id="KW-1185">Reference proteome</keyword>
<evidence type="ECO:0000256" key="2">
    <source>
        <dbReference type="SAM" id="Phobius"/>
    </source>
</evidence>
<feature type="transmembrane region" description="Helical" evidence="2">
    <location>
        <begin position="7"/>
        <end position="28"/>
    </location>
</feature>
<gene>
    <name evidence="3" type="ORF">SAMN04490243_1191</name>
</gene>
<dbReference type="OrthoDB" id="9806824at2"/>
<sequence>MKGYQNLINVIISVFLSLLFVGAALYVYPELIESLEFITPSAEWWAALSVITTISLGVLAIGVSILLRDAGIRKTLEQIKEDYIILQGEHKSLKETILSTESKNETEIIQLKSDFKTSIENEAIFLKRKIESKNEEILDMISRIIDLQNVYDSRSRQTWDDLVDGDFLDNPIISDESLLVWSIIAWKQGFLDKALVLRDKAFEKNPQSIHVRSMLCSILCSLDSPDLDRVLQILENTEINDQHKSKDFREFNLAKARYFWLKQEYTKAANMYREDQIHNLSFWSYEAYIFCLLSQGESGLNSASQFLKGLNKNENSKWYDSSKTGFVLFRIFILAFCGLTKEEEFYSYLNSYNISKISNEYQTPYHLKRIYHVFGALENLNYDAKKKRLYLTYYMLVGSRDKKADMKLQESHIISDIQAYINQYV</sequence>
<evidence type="ECO:0000256" key="1">
    <source>
        <dbReference type="SAM" id="Coils"/>
    </source>
</evidence>
<name>A0A1I6G3Q2_9FLAO</name>
<feature type="transmembrane region" description="Helical" evidence="2">
    <location>
        <begin position="44"/>
        <end position="67"/>
    </location>
</feature>
<evidence type="ECO:0000313" key="3">
    <source>
        <dbReference type="EMBL" id="SFR36834.1"/>
    </source>
</evidence>
<feature type="coiled-coil region" evidence="1">
    <location>
        <begin position="76"/>
        <end position="136"/>
    </location>
</feature>
<dbReference type="Proteomes" id="UP000199534">
    <property type="component" value="Unassembled WGS sequence"/>
</dbReference>
<dbReference type="EMBL" id="FOYQ01000001">
    <property type="protein sequence ID" value="SFR36834.1"/>
    <property type="molecule type" value="Genomic_DNA"/>
</dbReference>
<evidence type="ECO:0000313" key="4">
    <source>
        <dbReference type="Proteomes" id="UP000199534"/>
    </source>
</evidence>
<reference evidence="3 4" key="1">
    <citation type="submission" date="2016-10" db="EMBL/GenBank/DDBJ databases">
        <authorList>
            <person name="de Groot N.N."/>
        </authorList>
    </citation>
    <scope>NUCLEOTIDE SEQUENCE [LARGE SCALE GENOMIC DNA]</scope>
    <source>
        <strain evidence="3 4">DSM 21019</strain>
    </source>
</reference>
<keyword evidence="1" id="KW-0175">Coiled coil</keyword>